<accession>A0ABR2WNT7</accession>
<sequence length="177" mass="18941">MQFKYLSLVVLMTTFASTFADVSITSPIAGTQWKAGKKVSITWLEVPKTETPANIDIYLVAGQAENLKIVGTIANGVDSTKKKYTWTVPKDLVNNMDYSVRIDAGDNQSYSHYFHIDSEVMAPKTTSKAVPTSTQLPPSSSTSIPTAVVAASDSKNGAASFTFGSLLMVPVLAAVLN</sequence>
<reference evidence="4 5" key="1">
    <citation type="submission" date="2023-04" db="EMBL/GenBank/DDBJ databases">
        <title>Genome of Basidiobolus ranarum AG-B5.</title>
        <authorList>
            <person name="Stajich J.E."/>
            <person name="Carter-House D."/>
            <person name="Gryganskyi A."/>
        </authorList>
    </citation>
    <scope>NUCLEOTIDE SEQUENCE [LARGE SCALE GENOMIC DNA]</scope>
    <source>
        <strain evidence="4 5">AG-B5</strain>
    </source>
</reference>
<comment type="caution">
    <text evidence="4">The sequence shown here is derived from an EMBL/GenBank/DDBJ whole genome shotgun (WGS) entry which is preliminary data.</text>
</comment>
<dbReference type="PANTHER" id="PTHR40633">
    <property type="entry name" value="MATRIX PROTEIN, PUTATIVE (AFU_ORTHOLOGUE AFUA_8G05410)-RELATED"/>
    <property type="match status" value="1"/>
</dbReference>
<feature type="domain" description="Yeast cell wall synthesis Kre9/Knh1-like N-terminal" evidence="3">
    <location>
        <begin position="26"/>
        <end position="116"/>
    </location>
</feature>
<feature type="signal peptide" evidence="2">
    <location>
        <begin position="1"/>
        <end position="20"/>
    </location>
</feature>
<evidence type="ECO:0000256" key="1">
    <source>
        <dbReference type="ARBA" id="ARBA00022729"/>
    </source>
</evidence>
<dbReference type="InterPro" id="IPR018466">
    <property type="entry name" value="Kre9/Knh1-like_N"/>
</dbReference>
<name>A0ABR2WNT7_9FUNG</name>
<evidence type="ECO:0000313" key="4">
    <source>
        <dbReference type="EMBL" id="KAK9763198.1"/>
    </source>
</evidence>
<evidence type="ECO:0000259" key="3">
    <source>
        <dbReference type="Pfam" id="PF10342"/>
    </source>
</evidence>
<feature type="chain" id="PRO_5046734407" description="Yeast cell wall synthesis Kre9/Knh1-like N-terminal domain-containing protein" evidence="2">
    <location>
        <begin position="21"/>
        <end position="177"/>
    </location>
</feature>
<keyword evidence="5" id="KW-1185">Reference proteome</keyword>
<evidence type="ECO:0000313" key="5">
    <source>
        <dbReference type="Proteomes" id="UP001479436"/>
    </source>
</evidence>
<dbReference type="EMBL" id="JASJQH010000708">
    <property type="protein sequence ID" value="KAK9763198.1"/>
    <property type="molecule type" value="Genomic_DNA"/>
</dbReference>
<proteinExistence type="predicted"/>
<gene>
    <name evidence="4" type="ORF">K7432_010356</name>
</gene>
<dbReference type="InterPro" id="IPR052982">
    <property type="entry name" value="SRP1/TIP1-like"/>
</dbReference>
<dbReference type="PANTHER" id="PTHR40633:SF1">
    <property type="entry name" value="GPI ANCHORED SERINE-THREONINE RICH PROTEIN (AFU_ORTHOLOGUE AFUA_1G03630)"/>
    <property type="match status" value="1"/>
</dbReference>
<protein>
    <recommendedName>
        <fullName evidence="3">Yeast cell wall synthesis Kre9/Knh1-like N-terminal domain-containing protein</fullName>
    </recommendedName>
</protein>
<dbReference type="Pfam" id="PF10342">
    <property type="entry name" value="Kre9_KNH"/>
    <property type="match status" value="1"/>
</dbReference>
<keyword evidence="1 2" id="KW-0732">Signal</keyword>
<organism evidence="4 5">
    <name type="scientific">Basidiobolus ranarum</name>
    <dbReference type="NCBI Taxonomy" id="34480"/>
    <lineage>
        <taxon>Eukaryota</taxon>
        <taxon>Fungi</taxon>
        <taxon>Fungi incertae sedis</taxon>
        <taxon>Zoopagomycota</taxon>
        <taxon>Entomophthoromycotina</taxon>
        <taxon>Basidiobolomycetes</taxon>
        <taxon>Basidiobolales</taxon>
        <taxon>Basidiobolaceae</taxon>
        <taxon>Basidiobolus</taxon>
    </lineage>
</organism>
<evidence type="ECO:0000256" key="2">
    <source>
        <dbReference type="SAM" id="SignalP"/>
    </source>
</evidence>
<dbReference type="Proteomes" id="UP001479436">
    <property type="component" value="Unassembled WGS sequence"/>
</dbReference>